<organism evidence="2 3">
    <name type="scientific">Stieleria neptunia</name>
    <dbReference type="NCBI Taxonomy" id="2527979"/>
    <lineage>
        <taxon>Bacteria</taxon>
        <taxon>Pseudomonadati</taxon>
        <taxon>Planctomycetota</taxon>
        <taxon>Planctomycetia</taxon>
        <taxon>Pirellulales</taxon>
        <taxon>Pirellulaceae</taxon>
        <taxon>Stieleria</taxon>
    </lineage>
</organism>
<sequence precursor="true">MSVRKLTARIFGSLVLLCGMASAQAQEHVPVADPLQFDPDFRWFEPIYDMDLADMKPKKRANTGWFATYDRLNLYGSRPELENNAQGLESGLDSGWGHRYEVGFMLPDADKGWLFSWVDNDVGQFFSVRKERGNRFNEDELDGEATNAAPPFGFEAIPGISNNRGFNYRFVDEKRSENVIDFDSYELSKTWRLEPYHYGGMLEPMVGFRWFRIEDTNVRQNFISSNDPDQIADGLAGRPNLVTTYGAASELMTTDQAFTENEAITGQIGFRYFKFFDRFTFATDFKVFSGANFQSSYNNRHTEAVVYDGTDTIEEGDEISRILYEETDRDYTRNEEFFLGFDVRGELGYQLSRAITVRAGFQLIDVARGLWRGGDIDNSILRGGDNDQDYLMVGGTFGITLNR</sequence>
<keyword evidence="1" id="KW-0732">Signal</keyword>
<dbReference type="Proteomes" id="UP000319004">
    <property type="component" value="Chromosome"/>
</dbReference>
<proteinExistence type="predicted"/>
<accession>A0A518HSA1</accession>
<dbReference type="EMBL" id="CP037423">
    <property type="protein sequence ID" value="QDV43691.1"/>
    <property type="molecule type" value="Genomic_DNA"/>
</dbReference>
<dbReference type="AlphaFoldDB" id="A0A518HSA1"/>
<keyword evidence="3" id="KW-1185">Reference proteome</keyword>
<name>A0A518HSA1_9BACT</name>
<reference evidence="2 3" key="1">
    <citation type="submission" date="2019-03" db="EMBL/GenBank/DDBJ databases">
        <title>Deep-cultivation of Planctomycetes and their phenomic and genomic characterization uncovers novel biology.</title>
        <authorList>
            <person name="Wiegand S."/>
            <person name="Jogler M."/>
            <person name="Boedeker C."/>
            <person name="Pinto D."/>
            <person name="Vollmers J."/>
            <person name="Rivas-Marin E."/>
            <person name="Kohn T."/>
            <person name="Peeters S.H."/>
            <person name="Heuer A."/>
            <person name="Rast P."/>
            <person name="Oberbeckmann S."/>
            <person name="Bunk B."/>
            <person name="Jeske O."/>
            <person name="Meyerdierks A."/>
            <person name="Storesund J.E."/>
            <person name="Kallscheuer N."/>
            <person name="Luecker S."/>
            <person name="Lage O.M."/>
            <person name="Pohl T."/>
            <person name="Merkel B.J."/>
            <person name="Hornburger P."/>
            <person name="Mueller R.-W."/>
            <person name="Bruemmer F."/>
            <person name="Labrenz M."/>
            <person name="Spormann A.M."/>
            <person name="Op den Camp H."/>
            <person name="Overmann J."/>
            <person name="Amann R."/>
            <person name="Jetten M.S.M."/>
            <person name="Mascher T."/>
            <person name="Medema M.H."/>
            <person name="Devos D.P."/>
            <person name="Kaster A.-K."/>
            <person name="Ovreas L."/>
            <person name="Rohde M."/>
            <person name="Galperin M.Y."/>
            <person name="Jogler C."/>
        </authorList>
    </citation>
    <scope>NUCLEOTIDE SEQUENCE [LARGE SCALE GENOMIC DNA]</scope>
    <source>
        <strain evidence="2 3">Enr13</strain>
    </source>
</reference>
<dbReference type="KEGG" id="snep:Enr13x_35480"/>
<feature type="chain" id="PRO_5021915076" evidence="1">
    <location>
        <begin position="26"/>
        <end position="403"/>
    </location>
</feature>
<gene>
    <name evidence="2" type="ORF">Enr13x_35480</name>
</gene>
<evidence type="ECO:0000313" key="2">
    <source>
        <dbReference type="EMBL" id="QDV43691.1"/>
    </source>
</evidence>
<protein>
    <submittedName>
        <fullName evidence="2">Uncharacterized protein</fullName>
    </submittedName>
</protein>
<evidence type="ECO:0000256" key="1">
    <source>
        <dbReference type="SAM" id="SignalP"/>
    </source>
</evidence>
<evidence type="ECO:0000313" key="3">
    <source>
        <dbReference type="Proteomes" id="UP000319004"/>
    </source>
</evidence>
<feature type="signal peptide" evidence="1">
    <location>
        <begin position="1"/>
        <end position="25"/>
    </location>
</feature>